<dbReference type="Gene3D" id="3.30.9.10">
    <property type="entry name" value="D-Amino Acid Oxidase, subunit A, domain 2"/>
    <property type="match status" value="1"/>
</dbReference>
<dbReference type="GO" id="GO:0016491">
    <property type="term" value="F:oxidoreductase activity"/>
    <property type="evidence" value="ECO:0007669"/>
    <property type="project" value="UniProtKB-KW"/>
</dbReference>
<dbReference type="GO" id="GO:0005737">
    <property type="term" value="C:cytoplasm"/>
    <property type="evidence" value="ECO:0007669"/>
    <property type="project" value="TreeGrafter"/>
</dbReference>
<evidence type="ECO:0000256" key="2">
    <source>
        <dbReference type="ARBA" id="ARBA00009410"/>
    </source>
</evidence>
<organism evidence="6 7">
    <name type="scientific">Aureimonas endophytica</name>
    <dbReference type="NCBI Taxonomy" id="2027858"/>
    <lineage>
        <taxon>Bacteria</taxon>
        <taxon>Pseudomonadati</taxon>
        <taxon>Pseudomonadota</taxon>
        <taxon>Alphaproteobacteria</taxon>
        <taxon>Hyphomicrobiales</taxon>
        <taxon>Aurantimonadaceae</taxon>
        <taxon>Aureimonas</taxon>
    </lineage>
</organism>
<name>A0A917E6C9_9HYPH</name>
<proteinExistence type="inferred from homology"/>
<evidence type="ECO:0000259" key="5">
    <source>
        <dbReference type="Pfam" id="PF01266"/>
    </source>
</evidence>
<dbReference type="Pfam" id="PF01266">
    <property type="entry name" value="DAO"/>
    <property type="match status" value="1"/>
</dbReference>
<evidence type="ECO:0000256" key="4">
    <source>
        <dbReference type="ARBA" id="ARBA00023002"/>
    </source>
</evidence>
<dbReference type="InterPro" id="IPR036188">
    <property type="entry name" value="FAD/NAD-bd_sf"/>
</dbReference>
<evidence type="ECO:0000313" key="6">
    <source>
        <dbReference type="EMBL" id="GGE04939.1"/>
    </source>
</evidence>
<accession>A0A917E6C9</accession>
<dbReference type="PANTHER" id="PTHR13847">
    <property type="entry name" value="SARCOSINE DEHYDROGENASE-RELATED"/>
    <property type="match status" value="1"/>
</dbReference>
<evidence type="ECO:0000256" key="3">
    <source>
        <dbReference type="ARBA" id="ARBA00022630"/>
    </source>
</evidence>
<protein>
    <submittedName>
        <fullName evidence="6">Oxidoreductase</fullName>
    </submittedName>
</protein>
<sequence length="387" mass="41204">MAHSYDLAIVGAGIVGLGMALAATRRGLSVVVADRAPAAFGASIRNFGFVTVTGQKAGAHWARARRSRDVWAEVAPLAGIAVLQRGLVMPAYRAEAFCVLDAFLRTEMGADCRRIEPDEAAERLPALRRAGLRGALHSPHELRVESREALPKLAALLAEAHGVAFHWNTAVHAVRPEGLATSGGLIRADRVVVCPGDDLSTLYPDVIRAAALRICTLQMLRVAPAAPVRLDAAVMSDLSFARYEGFADLAEAVPLVRRLDQEAAEARAAGVHLIAVQSADGSLVVGDSHVYGDRPDPFASERVDALILDELDAVLDLPGRQVRERWTGTYASASDRTVLVEAPEPKVRLAMVTGGTGASTGFALGEEVVGELFGLAPQDFRMQEMAR</sequence>
<dbReference type="InterPro" id="IPR006076">
    <property type="entry name" value="FAD-dep_OxRdtase"/>
</dbReference>
<keyword evidence="4" id="KW-0560">Oxidoreductase</keyword>
<keyword evidence="7" id="KW-1185">Reference proteome</keyword>
<feature type="domain" description="FAD dependent oxidoreductase" evidence="5">
    <location>
        <begin position="6"/>
        <end position="368"/>
    </location>
</feature>
<dbReference type="SUPFAM" id="SSF51905">
    <property type="entry name" value="FAD/NAD(P)-binding domain"/>
    <property type="match status" value="1"/>
</dbReference>
<reference evidence="6" key="1">
    <citation type="journal article" date="2014" name="Int. J. Syst. Evol. Microbiol.">
        <title>Complete genome sequence of Corynebacterium casei LMG S-19264T (=DSM 44701T), isolated from a smear-ripened cheese.</title>
        <authorList>
            <consortium name="US DOE Joint Genome Institute (JGI-PGF)"/>
            <person name="Walter F."/>
            <person name="Albersmeier A."/>
            <person name="Kalinowski J."/>
            <person name="Ruckert C."/>
        </authorList>
    </citation>
    <scope>NUCLEOTIDE SEQUENCE</scope>
    <source>
        <strain evidence="6">CGMCC 1.15367</strain>
    </source>
</reference>
<comment type="caution">
    <text evidence="6">The sequence shown here is derived from an EMBL/GenBank/DDBJ whole genome shotgun (WGS) entry which is preliminary data.</text>
</comment>
<reference evidence="6" key="2">
    <citation type="submission" date="2020-09" db="EMBL/GenBank/DDBJ databases">
        <authorList>
            <person name="Sun Q."/>
            <person name="Zhou Y."/>
        </authorList>
    </citation>
    <scope>NUCLEOTIDE SEQUENCE</scope>
    <source>
        <strain evidence="6">CGMCC 1.15367</strain>
    </source>
</reference>
<comment type="cofactor">
    <cofactor evidence="1">
        <name>FAD</name>
        <dbReference type="ChEBI" id="CHEBI:57692"/>
    </cofactor>
</comment>
<dbReference type="Proteomes" id="UP000644699">
    <property type="component" value="Unassembled WGS sequence"/>
</dbReference>
<comment type="similarity">
    <text evidence="2">Belongs to the DadA oxidoreductase family.</text>
</comment>
<gene>
    <name evidence="6" type="ORF">GCM10011390_24970</name>
</gene>
<evidence type="ECO:0000313" key="7">
    <source>
        <dbReference type="Proteomes" id="UP000644699"/>
    </source>
</evidence>
<keyword evidence="3" id="KW-0285">Flavoprotein</keyword>
<dbReference type="PANTHER" id="PTHR13847:SF286">
    <property type="entry name" value="D-AMINO ACID DEHYDROGENASE"/>
    <property type="match status" value="1"/>
</dbReference>
<dbReference type="InterPro" id="IPR017741">
    <property type="entry name" value="FAD-dependent_OxRdtase_HpnW"/>
</dbReference>
<dbReference type="AlphaFoldDB" id="A0A917E6C9"/>
<dbReference type="Gene3D" id="3.50.50.60">
    <property type="entry name" value="FAD/NAD(P)-binding domain"/>
    <property type="match status" value="1"/>
</dbReference>
<dbReference type="EMBL" id="BMIQ01000003">
    <property type="protein sequence ID" value="GGE04939.1"/>
    <property type="molecule type" value="Genomic_DNA"/>
</dbReference>
<dbReference type="NCBIfam" id="TIGR03364">
    <property type="entry name" value="HpnW_proposed"/>
    <property type="match status" value="1"/>
</dbReference>
<evidence type="ECO:0000256" key="1">
    <source>
        <dbReference type="ARBA" id="ARBA00001974"/>
    </source>
</evidence>
<dbReference type="RefSeq" id="WP_188908878.1">
    <property type="nucleotide sequence ID" value="NZ_BMIQ01000003.1"/>
</dbReference>